<dbReference type="PANTHER" id="PTHR28583">
    <property type="entry name" value="ACID AMIDASE"/>
    <property type="match status" value="1"/>
</dbReference>
<dbReference type="Proteomes" id="UP000594342">
    <property type="component" value="Unassembled WGS sequence"/>
</dbReference>
<name>A0A5K0U9W9_9VIRU</name>
<evidence type="ECO:0000313" key="2">
    <source>
        <dbReference type="EMBL" id="VBB18879.1"/>
    </source>
</evidence>
<sequence>MYRWPTGFLIRDVLTKATTYKQAVNRLSNSPLISPCYFTVAGVDVNQGCVLVRDHDKLVSKQLLGDQDPKHRYLCQTNHDHGDDNAENIIYSYERTREVRNLMQDEKNLSSPSHLLSSINSFPLINEETIYTCQMIPSIGSITTVVNREKETIH</sequence>
<accession>A0A5K0U9W9</accession>
<dbReference type="Pfam" id="PF03417">
    <property type="entry name" value="AAT"/>
    <property type="match status" value="1"/>
</dbReference>
<dbReference type="Gene3D" id="3.60.60.10">
    <property type="entry name" value="Penicillin V Acylase, Chain A"/>
    <property type="match status" value="1"/>
</dbReference>
<feature type="domain" description="Peptidase C45 hydrolase" evidence="1">
    <location>
        <begin position="5"/>
        <end position="123"/>
    </location>
</feature>
<evidence type="ECO:0000259" key="1">
    <source>
        <dbReference type="Pfam" id="PF03417"/>
    </source>
</evidence>
<dbReference type="InterPro" id="IPR005079">
    <property type="entry name" value="Peptidase_C45_hydrolase"/>
</dbReference>
<dbReference type="GO" id="GO:0016810">
    <property type="term" value="F:hydrolase activity, acting on carbon-nitrogen (but not peptide) bonds"/>
    <property type="evidence" value="ECO:0007669"/>
    <property type="project" value="TreeGrafter"/>
</dbReference>
<reference evidence="2 3" key="1">
    <citation type="submission" date="2018-10" db="EMBL/GenBank/DDBJ databases">
        <authorList>
            <consortium name="IHU Genomes"/>
        </authorList>
    </citation>
    <scope>NUCLEOTIDE SEQUENCE [LARGE SCALE GENOMIC DNA]</scope>
    <source>
        <strain evidence="2 3">A1</strain>
    </source>
</reference>
<proteinExistence type="predicted"/>
<comment type="caution">
    <text evidence="2">The sequence shown here is derived from an EMBL/GenBank/DDBJ whole genome shotgun (WGS) entry which is preliminary data.</text>
</comment>
<dbReference type="EMBL" id="UPSH01000001">
    <property type="protein sequence ID" value="VBB18879.1"/>
    <property type="molecule type" value="Genomic_DNA"/>
</dbReference>
<keyword evidence="3" id="KW-1185">Reference proteome</keyword>
<organism evidence="2 3">
    <name type="scientific">Yasminevirus sp. GU-2018</name>
    <dbReference type="NCBI Taxonomy" id="2420051"/>
    <lineage>
        <taxon>Viruses</taxon>
        <taxon>Varidnaviria</taxon>
        <taxon>Bamfordvirae</taxon>
        <taxon>Nucleocytoviricota</taxon>
        <taxon>Megaviricetes</taxon>
        <taxon>Imitervirales</taxon>
        <taxon>Mimiviridae</taxon>
        <taxon>Klosneuvirinae</taxon>
        <taxon>Yasminevirus</taxon>
        <taxon>Yasminevirus saudimassiliense</taxon>
    </lineage>
</organism>
<gene>
    <name evidence="2" type="ORF">YASMINEVIRUS_1411</name>
</gene>
<dbReference type="PANTHER" id="PTHR28583:SF1">
    <property type="entry name" value="ACID CERAMIDASE"/>
    <property type="match status" value="1"/>
</dbReference>
<evidence type="ECO:0000313" key="3">
    <source>
        <dbReference type="Proteomes" id="UP000594342"/>
    </source>
</evidence>
<protein>
    <recommendedName>
        <fullName evidence="1">Peptidase C45 hydrolase domain-containing protein</fullName>
    </recommendedName>
</protein>